<dbReference type="EMBL" id="KN846952">
    <property type="protein sequence ID" value="KIV81356.1"/>
    <property type="molecule type" value="Genomic_DNA"/>
</dbReference>
<organism evidence="1 2">
    <name type="scientific">Exophiala sideris</name>
    <dbReference type="NCBI Taxonomy" id="1016849"/>
    <lineage>
        <taxon>Eukaryota</taxon>
        <taxon>Fungi</taxon>
        <taxon>Dikarya</taxon>
        <taxon>Ascomycota</taxon>
        <taxon>Pezizomycotina</taxon>
        <taxon>Eurotiomycetes</taxon>
        <taxon>Chaetothyriomycetidae</taxon>
        <taxon>Chaetothyriales</taxon>
        <taxon>Herpotrichiellaceae</taxon>
        <taxon>Exophiala</taxon>
    </lineage>
</organism>
<evidence type="ECO:0000313" key="2">
    <source>
        <dbReference type="Proteomes" id="UP000053599"/>
    </source>
</evidence>
<name>A0A0D1X1J1_9EURO</name>
<dbReference type="AlphaFoldDB" id="A0A0D1X1J1"/>
<gene>
    <name evidence="1" type="ORF">PV11_03547</name>
</gene>
<proteinExistence type="predicted"/>
<dbReference type="Proteomes" id="UP000053599">
    <property type="component" value="Unassembled WGS sequence"/>
</dbReference>
<sequence>MAKHQTVRYPCPLANQENCDKTFTAIASMALDCERVTKDKIKNGTIRVEQQKMTEEMQEFNGAWVDKLPDVQL</sequence>
<dbReference type="HOGENOM" id="CLU_2704813_0_0_1"/>
<evidence type="ECO:0000313" key="1">
    <source>
        <dbReference type="EMBL" id="KIV81356.1"/>
    </source>
</evidence>
<reference evidence="1 2" key="1">
    <citation type="submission" date="2015-01" db="EMBL/GenBank/DDBJ databases">
        <title>The Genome Sequence of Exophiala sideris CBS121828.</title>
        <authorList>
            <consortium name="The Broad Institute Genomics Platform"/>
            <person name="Cuomo C."/>
            <person name="de Hoog S."/>
            <person name="Gorbushina A."/>
            <person name="Stielow B."/>
            <person name="Teixiera M."/>
            <person name="Abouelleil A."/>
            <person name="Chapman S.B."/>
            <person name="Priest M."/>
            <person name="Young S.K."/>
            <person name="Wortman J."/>
            <person name="Nusbaum C."/>
            <person name="Birren B."/>
        </authorList>
    </citation>
    <scope>NUCLEOTIDE SEQUENCE [LARGE SCALE GENOMIC DNA]</scope>
    <source>
        <strain evidence="1 2">CBS 121828</strain>
    </source>
</reference>
<protein>
    <submittedName>
        <fullName evidence="1">Uncharacterized protein</fullName>
    </submittedName>
</protein>
<accession>A0A0D1X1J1</accession>